<dbReference type="InterPro" id="IPR007111">
    <property type="entry name" value="NACHT_NTPase"/>
</dbReference>
<evidence type="ECO:0000313" key="5">
    <source>
        <dbReference type="EMBL" id="KAF7363055.1"/>
    </source>
</evidence>
<feature type="repeat" description="WD" evidence="3">
    <location>
        <begin position="1456"/>
        <end position="1480"/>
    </location>
</feature>
<sequence length="1596" mass="174043">MPQTYSLHVHSVSGIKWRKKWPIPPNLNVTIDVDDIRMAETHRKRDFVPMWNSLLPLSAARPTSVIGLHLVRHHTVGKTNICAKGEIEIYVPIPLKFVGKDLEPTPGLALVIRLARIGTDEAVKIAVTDAAEDSEKLGSVTSDIDKVADFAVQNSDSNIVSSLGDLLQSLTSSLDVVLKIGGVIAKIHPFAELAYNVLTSVYQAVKQQRKTDQSIVQLVQAMVDVYSFTKDVKSLSEIARIKEIVGAIVLETAKCALFIREYTGHGFAVRMVSQIISEDAQTIQEFMDAFDKHKQSLDWALGLHVAVVVNDTRRTAQLSLKVAKETRDTAQRLEQMAMLEKLNPVKMNSDRDGCLPGTRRDILSLIIAELTKPFSVDSQNLFWLYGVAGAGKSTIAMSIHQIFDSLGLLGASLFFTRGNDTSSPSSVIRTIAYLLAESNTDIASEICYAIRQHRHIGNASIEEQFQRLLVEPLDRAKKHIHAPILIILDALDECGDLESRHRLVSLISNRFANLPVLCIFITSRPDLDIAAAFRDHSSIVKTPLDITKPSSLEDIRLYLNAEMVNVRQRHFSWNLGPTWPGDSKIAALTACAAGLFIWASTATKYLRNTSNDPNDDLDYLLDKGLDLDGMYKIALQSTKLWEGRTFAGRTRACLAAVVLGKVPMSDTTINVLLGLDAKDSSAHVFFKLGCVLQWAPGEFARLLHASFGDYLTDPERCGQEPWFINPALWGLQLAHSCLRVLKTELCFNICRLEDSHISNTAVHNLADRITTYIPAHLSYSSCFWADHILGAEWDEAILTDIENLMYNKFPFWLEILSILGEIGIGINALRHVGEVSKQRNIALAEFLADAVKFMVTFAPAVSHSVPHLYLSALPLAPSKSCIAEKFSVWLVQKVEVDSSLGLGDHWPALQTTIKAHDNIVTTVAFSPGNGEWLASGSWDTTVRVWDTRTGALIAAPFEGHTKLVRCVAFSPDGERIASGSHDTTVRIWDSRTGVLVAGPIQHSGNVNSVAFSPDGECIVSGGGDSNIYVWNSRTGTQIEVLKGHSSYVMSVAFSQDGDQIVSGSADRTLCVWNVHLEVGVVGRMEGYTPRIQSVGAGTQILSPSGRITGVLPPFEGHTNTVRCVAFSADGERIVSGSPDKTVRVWDSRTGALLVGPIQHDDKLMSVAFSPDGERIVSGGNDIMVWNSQTGTLMAGPFRGHGAPLNSVAFSPDGERIVSGSADNTICIWDAQALGMEKVKSEGHSDIVWSVTFSPDGEQIVSGSEDGVCVWNSQNGNLVTGPIQTSPAYCVAFSPDGAHIASGSADSTISIWGAQTGDLVTRLEDHTEAILSIAFSPDGNQIASGSGDKTVRVWDVKKGILTASPFEGHSMLVYCVAFSPDGERIASGSYDTTVRVWDSRTGAVIAGPFHHHDWVTGVAFSPDGERIVSGCKDGNVCVWNSRTGAILLTLPECRMTICCVAFSPDGETIASGLEDGTVRMWPAEISIQGHGGGVHSVAFSSDGNRLVSSSADRTIRIHELNRAPDRPFEHGSSFSDGWILNAKSELMLWIPLWLRDVLYHPQTSLVISATGTTKLDFSRFVHGTSWEECMDPRFRTK</sequence>
<feature type="repeat" description="WD" evidence="3">
    <location>
        <begin position="1240"/>
        <end position="1266"/>
    </location>
</feature>
<reference evidence="5" key="1">
    <citation type="submission" date="2020-05" db="EMBL/GenBank/DDBJ databases">
        <title>Mycena genomes resolve the evolution of fungal bioluminescence.</title>
        <authorList>
            <person name="Tsai I.J."/>
        </authorList>
    </citation>
    <scope>NUCLEOTIDE SEQUENCE</scope>
    <source>
        <strain evidence="5">CCC161011</strain>
    </source>
</reference>
<name>A0A8H7D6C3_9AGAR</name>
<dbReference type="CDD" id="cd00200">
    <property type="entry name" value="WD40"/>
    <property type="match status" value="2"/>
</dbReference>
<dbReference type="Gene3D" id="2.130.10.10">
    <property type="entry name" value="YVTN repeat-like/Quinoprotein amine dehydrogenase"/>
    <property type="match status" value="4"/>
</dbReference>
<dbReference type="InterPro" id="IPR027417">
    <property type="entry name" value="P-loop_NTPase"/>
</dbReference>
<keyword evidence="6" id="KW-1185">Reference proteome</keyword>
<feature type="repeat" description="WD" evidence="3">
    <location>
        <begin position="1114"/>
        <end position="1155"/>
    </location>
</feature>
<dbReference type="InterPro" id="IPR001680">
    <property type="entry name" value="WD40_rpt"/>
</dbReference>
<evidence type="ECO:0000256" key="2">
    <source>
        <dbReference type="ARBA" id="ARBA00022737"/>
    </source>
</evidence>
<feature type="repeat" description="WD" evidence="3">
    <location>
        <begin position="1197"/>
        <end position="1229"/>
    </location>
</feature>
<dbReference type="Gene3D" id="3.40.50.300">
    <property type="entry name" value="P-loop containing nucleotide triphosphate hydrolases"/>
    <property type="match status" value="1"/>
</dbReference>
<dbReference type="InterPro" id="IPR019775">
    <property type="entry name" value="WD40_repeat_CS"/>
</dbReference>
<evidence type="ECO:0000256" key="1">
    <source>
        <dbReference type="ARBA" id="ARBA00022574"/>
    </source>
</evidence>
<feature type="repeat" description="WD" evidence="3">
    <location>
        <begin position="1322"/>
        <end position="1363"/>
    </location>
</feature>
<dbReference type="Pfam" id="PF00400">
    <property type="entry name" value="WD40"/>
    <property type="match status" value="14"/>
</dbReference>
<feature type="repeat" description="WD" evidence="3">
    <location>
        <begin position="957"/>
        <end position="998"/>
    </location>
</feature>
<feature type="repeat" description="WD" evidence="3">
    <location>
        <begin position="913"/>
        <end position="955"/>
    </location>
</feature>
<feature type="repeat" description="WD" evidence="3">
    <location>
        <begin position="1407"/>
        <end position="1448"/>
    </location>
</feature>
<dbReference type="PROSITE" id="PS00678">
    <property type="entry name" value="WD_REPEATS_1"/>
    <property type="match status" value="8"/>
</dbReference>
<dbReference type="SUPFAM" id="SSF52540">
    <property type="entry name" value="P-loop containing nucleoside triphosphate hydrolases"/>
    <property type="match status" value="1"/>
</dbReference>
<keyword evidence="1 3" id="KW-0853">WD repeat</keyword>
<keyword evidence="2" id="KW-0677">Repeat</keyword>
<feature type="domain" description="NACHT" evidence="4">
    <location>
        <begin position="380"/>
        <end position="526"/>
    </location>
</feature>
<dbReference type="Pfam" id="PF24883">
    <property type="entry name" value="NPHP3_N"/>
    <property type="match status" value="1"/>
</dbReference>
<protein>
    <submittedName>
        <fullName evidence="5">WD40 repeat-like protein</fullName>
    </submittedName>
</protein>
<evidence type="ECO:0000259" key="4">
    <source>
        <dbReference type="PROSITE" id="PS50837"/>
    </source>
</evidence>
<gene>
    <name evidence="5" type="ORF">MVEN_00657500</name>
</gene>
<dbReference type="InterPro" id="IPR036322">
    <property type="entry name" value="WD40_repeat_dom_sf"/>
</dbReference>
<proteinExistence type="predicted"/>
<evidence type="ECO:0000256" key="3">
    <source>
        <dbReference type="PROSITE-ProRule" id="PRU00221"/>
    </source>
</evidence>
<dbReference type="EMBL" id="JACAZI010000004">
    <property type="protein sequence ID" value="KAF7363055.1"/>
    <property type="molecule type" value="Genomic_DNA"/>
</dbReference>
<dbReference type="PRINTS" id="PR00320">
    <property type="entry name" value="GPROTEINBRPT"/>
</dbReference>
<feature type="repeat" description="WD" evidence="3">
    <location>
        <begin position="1041"/>
        <end position="1074"/>
    </location>
</feature>
<accession>A0A8H7D6C3</accession>
<feature type="repeat" description="WD" evidence="3">
    <location>
        <begin position="999"/>
        <end position="1040"/>
    </location>
</feature>
<dbReference type="OrthoDB" id="163438at2759"/>
<dbReference type="InterPro" id="IPR015943">
    <property type="entry name" value="WD40/YVTN_repeat-like_dom_sf"/>
</dbReference>
<feature type="repeat" description="WD" evidence="3">
    <location>
        <begin position="1365"/>
        <end position="1406"/>
    </location>
</feature>
<dbReference type="SUPFAM" id="SSF50978">
    <property type="entry name" value="WD40 repeat-like"/>
    <property type="match status" value="2"/>
</dbReference>
<dbReference type="GO" id="GO:1990234">
    <property type="term" value="C:transferase complex"/>
    <property type="evidence" value="ECO:0007669"/>
    <property type="project" value="UniProtKB-ARBA"/>
</dbReference>
<feature type="repeat" description="WD" evidence="3">
    <location>
        <begin position="1486"/>
        <end position="1520"/>
    </location>
</feature>
<dbReference type="InterPro" id="IPR056884">
    <property type="entry name" value="NPHP3-like_N"/>
</dbReference>
<dbReference type="PANTHER" id="PTHR22847:SF637">
    <property type="entry name" value="WD REPEAT DOMAIN 5B"/>
    <property type="match status" value="1"/>
</dbReference>
<dbReference type="SMART" id="SM00320">
    <property type="entry name" value="WD40"/>
    <property type="match status" value="14"/>
</dbReference>
<comment type="caution">
    <text evidence="5">The sequence shown here is derived from an EMBL/GenBank/DDBJ whole genome shotgun (WGS) entry which is preliminary data.</text>
</comment>
<dbReference type="PROSITE" id="PS50837">
    <property type="entry name" value="NACHT"/>
    <property type="match status" value="1"/>
</dbReference>
<dbReference type="PROSITE" id="PS50294">
    <property type="entry name" value="WD_REPEATS_REGION"/>
    <property type="match status" value="13"/>
</dbReference>
<organism evidence="5 6">
    <name type="scientific">Mycena venus</name>
    <dbReference type="NCBI Taxonomy" id="2733690"/>
    <lineage>
        <taxon>Eukaryota</taxon>
        <taxon>Fungi</taxon>
        <taxon>Dikarya</taxon>
        <taxon>Basidiomycota</taxon>
        <taxon>Agaricomycotina</taxon>
        <taxon>Agaricomycetes</taxon>
        <taxon>Agaricomycetidae</taxon>
        <taxon>Agaricales</taxon>
        <taxon>Marasmiineae</taxon>
        <taxon>Mycenaceae</taxon>
        <taxon>Mycena</taxon>
    </lineage>
</organism>
<dbReference type="Proteomes" id="UP000620124">
    <property type="component" value="Unassembled WGS sequence"/>
</dbReference>
<dbReference type="InterPro" id="IPR020472">
    <property type="entry name" value="WD40_PAC1"/>
</dbReference>
<feature type="repeat" description="WD" evidence="3">
    <location>
        <begin position="1290"/>
        <end position="1321"/>
    </location>
</feature>
<dbReference type="PROSITE" id="PS50082">
    <property type="entry name" value="WD_REPEATS_2"/>
    <property type="match status" value="13"/>
</dbReference>
<dbReference type="PANTHER" id="PTHR22847">
    <property type="entry name" value="WD40 REPEAT PROTEIN"/>
    <property type="match status" value="1"/>
</dbReference>
<evidence type="ECO:0000313" key="6">
    <source>
        <dbReference type="Proteomes" id="UP000620124"/>
    </source>
</evidence>